<feature type="domain" description="Plastocyanin-like" evidence="16">
    <location>
        <begin position="470"/>
        <end position="591"/>
    </location>
</feature>
<organism evidence="18 19">
    <name type="scientific">Steccherinum ochraceum</name>
    <dbReference type="NCBI Taxonomy" id="92696"/>
    <lineage>
        <taxon>Eukaryota</taxon>
        <taxon>Fungi</taxon>
        <taxon>Dikarya</taxon>
        <taxon>Basidiomycota</taxon>
        <taxon>Agaricomycotina</taxon>
        <taxon>Agaricomycetes</taxon>
        <taxon>Polyporales</taxon>
        <taxon>Steccherinaceae</taxon>
        <taxon>Steccherinum</taxon>
    </lineage>
</organism>
<dbReference type="Proteomes" id="UP000292702">
    <property type="component" value="Unassembled WGS sequence"/>
</dbReference>
<dbReference type="Pfam" id="PF07731">
    <property type="entry name" value="Cu-oxidase_2"/>
    <property type="match status" value="1"/>
</dbReference>
<dbReference type="InterPro" id="IPR045087">
    <property type="entry name" value="Cu-oxidase_fam"/>
</dbReference>
<dbReference type="OrthoDB" id="2121828at2759"/>
<comment type="subcellular location">
    <subcellularLocation>
        <location evidence="3">Secreted</location>
    </subcellularLocation>
</comment>
<sequence length="620" mass="67090">MSAPSEPTDSVYRMVETVWMQDSHLQVSAPTCCPSASCDERSLLLRTDVALRGTDLPFNYQTLALDRRSPFSHANERDDSPNQLALKIQATSATYLFYLPSPQMARLSISSAFVAVAFALGAEAAIGPVTDLHIVNANINLDGQPRDAVLAEGVFPGPLITGQKGDNFQINVIDQLTEGDMLKTTSIHWHGFFQHGTNWADGPAFVNQCPIASGDSFLYNFDVPNQAGTFWYHSHLSTQYCDGLRGPIVVYDPQDPHASLYDVDDDSTVITLADWYHTLARQGPKFPTSDSTLINGKGRYKLGPAVDLAVITVEAGKRYRFRLVNIACDPNYVFSIDGHDMTIIEVDGVNSQPLEVDQLQIFAAQRYSIVVNANQAVGNYWIRATPTPGPTGFDGGLNSAILRYVGAPDADPTTTQGTSTKAMKETDLHPLENPGAPGQPTPGGVDKAYNLLFDFNGATGTFTINQATFVPPTVPVLLQILSGAQTAQDLLPSGSVYVIPGNSVIELSMPGGVLGGPHPFHLHGHVFDVVRSAGSSTYNYDNPIRRDVVSTGGAGDNVTIRFTTDNPGPWFLHCHIDWHLEAGFAIVFAEDVPNTASSNSVPQAWKDLCPIYDALDPSDH</sequence>
<protein>
    <recommendedName>
        <fullName evidence="5">laccase</fullName>
        <ecNumber evidence="5">1.10.3.2</ecNumber>
    </recommendedName>
</protein>
<evidence type="ECO:0000313" key="19">
    <source>
        <dbReference type="Proteomes" id="UP000292702"/>
    </source>
</evidence>
<proteinExistence type="inferred from homology"/>
<dbReference type="SUPFAM" id="SSF49503">
    <property type="entry name" value="Cupredoxins"/>
    <property type="match status" value="3"/>
</dbReference>
<keyword evidence="8" id="KW-0677">Repeat</keyword>
<dbReference type="InterPro" id="IPR008972">
    <property type="entry name" value="Cupredoxin"/>
</dbReference>
<comment type="similarity">
    <text evidence="4">Belongs to the multicopper oxidase family.</text>
</comment>
<dbReference type="GO" id="GO:0005576">
    <property type="term" value="C:extracellular region"/>
    <property type="evidence" value="ECO:0007669"/>
    <property type="project" value="UniProtKB-SubCell"/>
</dbReference>
<dbReference type="InterPro" id="IPR033138">
    <property type="entry name" value="Cu_oxidase_CS"/>
</dbReference>
<evidence type="ECO:0000256" key="11">
    <source>
        <dbReference type="ARBA" id="ARBA00023157"/>
    </source>
</evidence>
<feature type="compositionally biased region" description="Polar residues" evidence="14">
    <location>
        <begin position="412"/>
        <end position="421"/>
    </location>
</feature>
<dbReference type="Pfam" id="PF07732">
    <property type="entry name" value="Cu-oxidase_3"/>
    <property type="match status" value="1"/>
</dbReference>
<dbReference type="Gene3D" id="2.60.40.420">
    <property type="entry name" value="Cupredoxins - blue copper proteins"/>
    <property type="match status" value="3"/>
</dbReference>
<dbReference type="PANTHER" id="PTHR11709:SF511">
    <property type="entry name" value="LACCASE"/>
    <property type="match status" value="1"/>
</dbReference>
<keyword evidence="10" id="KW-0186">Copper</keyword>
<evidence type="ECO:0000256" key="2">
    <source>
        <dbReference type="ARBA" id="ARBA00001935"/>
    </source>
</evidence>
<dbReference type="GO" id="GO:0046274">
    <property type="term" value="P:lignin catabolic process"/>
    <property type="evidence" value="ECO:0007669"/>
    <property type="project" value="UniProtKB-KW"/>
</dbReference>
<evidence type="ECO:0000256" key="14">
    <source>
        <dbReference type="SAM" id="MobiDB-lite"/>
    </source>
</evidence>
<evidence type="ECO:0000256" key="4">
    <source>
        <dbReference type="ARBA" id="ARBA00010609"/>
    </source>
</evidence>
<dbReference type="CDD" id="cd13882">
    <property type="entry name" value="CuRO_2_Tv-LCC_like"/>
    <property type="match status" value="1"/>
</dbReference>
<dbReference type="EC" id="1.10.3.2" evidence="5"/>
<evidence type="ECO:0000259" key="16">
    <source>
        <dbReference type="Pfam" id="PF07731"/>
    </source>
</evidence>
<evidence type="ECO:0000259" key="15">
    <source>
        <dbReference type="Pfam" id="PF00394"/>
    </source>
</evidence>
<keyword evidence="6" id="KW-0964">Secreted</keyword>
<evidence type="ECO:0000256" key="1">
    <source>
        <dbReference type="ARBA" id="ARBA00000349"/>
    </source>
</evidence>
<dbReference type="InterPro" id="IPR011707">
    <property type="entry name" value="Cu-oxidase-like_N"/>
</dbReference>
<keyword evidence="9" id="KW-0560">Oxidoreductase</keyword>
<feature type="domain" description="Plastocyanin-like" evidence="15">
    <location>
        <begin position="267"/>
        <end position="407"/>
    </location>
</feature>
<evidence type="ECO:0000256" key="6">
    <source>
        <dbReference type="ARBA" id="ARBA00022525"/>
    </source>
</evidence>
<feature type="domain" description="Plastocyanin-like" evidence="17">
    <location>
        <begin position="136"/>
        <end position="254"/>
    </location>
</feature>
<dbReference type="InterPro" id="IPR011706">
    <property type="entry name" value="Cu-oxidase_C"/>
</dbReference>
<evidence type="ECO:0000259" key="17">
    <source>
        <dbReference type="Pfam" id="PF07732"/>
    </source>
</evidence>
<dbReference type="CDD" id="cd13903">
    <property type="entry name" value="CuRO_3_Tv-LCC_like"/>
    <property type="match status" value="1"/>
</dbReference>
<keyword evidence="11" id="KW-1015">Disulfide bond</keyword>
<dbReference type="FunFam" id="2.60.40.420:FF:000045">
    <property type="entry name" value="Laccase 2"/>
    <property type="match status" value="1"/>
</dbReference>
<keyword evidence="19" id="KW-1185">Reference proteome</keyword>
<dbReference type="STRING" id="92696.A0A4R0RPV7"/>
<name>A0A4R0RPV7_9APHY</name>
<dbReference type="FunFam" id="2.60.40.420:FF:000112">
    <property type="entry name" value="Laccase B"/>
    <property type="match status" value="1"/>
</dbReference>
<keyword evidence="12" id="KW-0325">Glycoprotein</keyword>
<dbReference type="FunFam" id="2.60.40.420:FF:000125">
    <property type="entry name" value="Laccase 2"/>
    <property type="match status" value="1"/>
</dbReference>
<feature type="region of interest" description="Disordered" evidence="14">
    <location>
        <begin position="408"/>
        <end position="443"/>
    </location>
</feature>
<dbReference type="PANTHER" id="PTHR11709">
    <property type="entry name" value="MULTI-COPPER OXIDASE"/>
    <property type="match status" value="1"/>
</dbReference>
<evidence type="ECO:0000256" key="7">
    <source>
        <dbReference type="ARBA" id="ARBA00022723"/>
    </source>
</evidence>
<dbReference type="GO" id="GO:0005507">
    <property type="term" value="F:copper ion binding"/>
    <property type="evidence" value="ECO:0007669"/>
    <property type="project" value="InterPro"/>
</dbReference>
<evidence type="ECO:0000256" key="13">
    <source>
        <dbReference type="ARBA" id="ARBA00023185"/>
    </source>
</evidence>
<comment type="cofactor">
    <cofactor evidence="2">
        <name>Cu cation</name>
        <dbReference type="ChEBI" id="CHEBI:23378"/>
    </cofactor>
</comment>
<dbReference type="Pfam" id="PF00394">
    <property type="entry name" value="Cu-oxidase"/>
    <property type="match status" value="1"/>
</dbReference>
<gene>
    <name evidence="18" type="primary">LCC2_7</name>
    <name evidence="18" type="ORF">EIP91_012414</name>
</gene>
<evidence type="ECO:0000256" key="12">
    <source>
        <dbReference type="ARBA" id="ARBA00023180"/>
    </source>
</evidence>
<dbReference type="InterPro" id="IPR001117">
    <property type="entry name" value="Cu-oxidase_2nd"/>
</dbReference>
<evidence type="ECO:0000256" key="10">
    <source>
        <dbReference type="ARBA" id="ARBA00023008"/>
    </source>
</evidence>
<dbReference type="GO" id="GO:0052716">
    <property type="term" value="F:hydroquinone:oxygen oxidoreductase activity"/>
    <property type="evidence" value="ECO:0007669"/>
    <property type="project" value="UniProtKB-EC"/>
</dbReference>
<comment type="caution">
    <text evidence="18">The sequence shown here is derived from an EMBL/GenBank/DDBJ whole genome shotgun (WGS) entry which is preliminary data.</text>
</comment>
<dbReference type="EMBL" id="RWJN01000099">
    <property type="protein sequence ID" value="TCD67379.1"/>
    <property type="molecule type" value="Genomic_DNA"/>
</dbReference>
<evidence type="ECO:0000256" key="9">
    <source>
        <dbReference type="ARBA" id="ARBA00023002"/>
    </source>
</evidence>
<keyword evidence="13" id="KW-0439">Lignin degradation</keyword>
<reference evidence="18 19" key="1">
    <citation type="submission" date="2018-11" db="EMBL/GenBank/DDBJ databases">
        <title>Genome assembly of Steccherinum ochraceum LE-BIN_3174, the white-rot fungus of the Steccherinaceae family (The Residual Polyporoid clade, Polyporales, Basidiomycota).</title>
        <authorList>
            <person name="Fedorova T.V."/>
            <person name="Glazunova O.A."/>
            <person name="Landesman E.O."/>
            <person name="Moiseenko K.V."/>
            <person name="Psurtseva N.V."/>
            <person name="Savinova O.S."/>
            <person name="Shakhova N.V."/>
            <person name="Tyazhelova T.V."/>
            <person name="Vasina D.V."/>
        </authorList>
    </citation>
    <scope>NUCLEOTIDE SEQUENCE [LARGE SCALE GENOMIC DNA]</scope>
    <source>
        <strain evidence="18 19">LE-BIN_3174</strain>
    </source>
</reference>
<dbReference type="CDD" id="cd13856">
    <property type="entry name" value="CuRO_1_Tv-LCC_like"/>
    <property type="match status" value="1"/>
</dbReference>
<accession>A0A4R0RPV7</accession>
<evidence type="ECO:0000256" key="5">
    <source>
        <dbReference type="ARBA" id="ARBA00012297"/>
    </source>
</evidence>
<evidence type="ECO:0000256" key="8">
    <source>
        <dbReference type="ARBA" id="ARBA00022737"/>
    </source>
</evidence>
<dbReference type="AlphaFoldDB" id="A0A4R0RPV7"/>
<dbReference type="PROSITE" id="PS00079">
    <property type="entry name" value="MULTICOPPER_OXIDASE1"/>
    <property type="match status" value="1"/>
</dbReference>
<keyword evidence="7" id="KW-0479">Metal-binding</keyword>
<comment type="catalytic activity">
    <reaction evidence="1">
        <text>4 hydroquinone + O2 = 4 benzosemiquinone + 2 H2O</text>
        <dbReference type="Rhea" id="RHEA:11276"/>
        <dbReference type="ChEBI" id="CHEBI:15377"/>
        <dbReference type="ChEBI" id="CHEBI:15379"/>
        <dbReference type="ChEBI" id="CHEBI:17594"/>
        <dbReference type="ChEBI" id="CHEBI:17977"/>
        <dbReference type="EC" id="1.10.3.2"/>
    </reaction>
</comment>
<evidence type="ECO:0000313" key="18">
    <source>
        <dbReference type="EMBL" id="TCD67379.1"/>
    </source>
</evidence>
<evidence type="ECO:0000256" key="3">
    <source>
        <dbReference type="ARBA" id="ARBA00004613"/>
    </source>
</evidence>